<sequence length="119" mass="12547">MATAHAGGGMSTLSTHVLDTAAGRPAAGVTLRLFAGDTLCLEAATDADGRCPALATLHLARGRYRLEFDVAGYWQASGTALADPPFLEMVPIVFNLGEHGHYHVPLLLSPYGYSTYRGS</sequence>
<evidence type="ECO:0000256" key="8">
    <source>
        <dbReference type="ARBA" id="ARBA00022801"/>
    </source>
</evidence>
<protein>
    <recommendedName>
        <fullName evidence="6 10">5-hydroxyisourate hydrolase</fullName>
        <shortName evidence="10">HIU hydrolase</shortName>
        <shortName evidence="10">HIUHase</shortName>
        <ecNumber evidence="5 10">3.5.2.17</ecNumber>
    </recommendedName>
</protein>
<dbReference type="AlphaFoldDB" id="A0A0H2X2Z0"/>
<dbReference type="KEGG" id="xcb:XC_0288"/>
<evidence type="ECO:0000256" key="7">
    <source>
        <dbReference type="ARBA" id="ARBA00022631"/>
    </source>
</evidence>
<evidence type="ECO:0000256" key="5">
    <source>
        <dbReference type="ARBA" id="ARBA00012609"/>
    </source>
</evidence>
<evidence type="ECO:0000256" key="4">
    <source>
        <dbReference type="ARBA" id="ARBA00011881"/>
    </source>
</evidence>
<dbReference type="PANTHER" id="PTHR10395:SF7">
    <property type="entry name" value="5-HYDROXYISOURATE HYDROLASE"/>
    <property type="match status" value="1"/>
</dbReference>
<dbReference type="Proteomes" id="UP000000420">
    <property type="component" value="Chromosome"/>
</dbReference>
<dbReference type="Pfam" id="PF00576">
    <property type="entry name" value="Transthyretin"/>
    <property type="match status" value="1"/>
</dbReference>
<gene>
    <name evidence="12" type="ordered locus">XC_0288</name>
</gene>
<dbReference type="InterPro" id="IPR023419">
    <property type="entry name" value="Transthyretin_CS"/>
</dbReference>
<evidence type="ECO:0000256" key="3">
    <source>
        <dbReference type="ARBA" id="ARBA00009850"/>
    </source>
</evidence>
<evidence type="ECO:0000256" key="9">
    <source>
        <dbReference type="PIRSR" id="PIRSR600895-51"/>
    </source>
</evidence>
<dbReference type="InterPro" id="IPR036817">
    <property type="entry name" value="Transthyretin/HIU_hydrolase_sf"/>
</dbReference>
<dbReference type="Gene3D" id="2.60.40.180">
    <property type="entry name" value="Transthyretin/hydroxyisourate hydrolase domain"/>
    <property type="match status" value="1"/>
</dbReference>
<reference evidence="12 13" key="1">
    <citation type="journal article" date="2005" name="Genome Res.">
        <title>Comparative and functional genomic analyses of the pathogenicity of phytopathogen Xanthomonas campestris pv. campestris.</title>
        <authorList>
            <person name="Qian W."/>
            <person name="Jia Y."/>
            <person name="Ren S.X."/>
            <person name="He Y.Q."/>
            <person name="Feng J.X."/>
            <person name="Lu L.F."/>
            <person name="Sun Q."/>
            <person name="Ying G."/>
            <person name="Tang D.J."/>
            <person name="Tang H."/>
            <person name="Wu W."/>
            <person name="Hao P."/>
            <person name="Wang L."/>
            <person name="Jiang B.L."/>
            <person name="Zeng S."/>
            <person name="Gu W.Y."/>
            <person name="Lu G."/>
            <person name="Rong L."/>
            <person name="Tian Y."/>
            <person name="Yao Z."/>
            <person name="Fu G."/>
            <person name="Chen B."/>
            <person name="Fang R."/>
            <person name="Qiang B."/>
            <person name="Chen Z."/>
            <person name="Zhao G.P."/>
            <person name="Tang J.L."/>
            <person name="He C."/>
        </authorList>
    </citation>
    <scope>NUCLEOTIDE SEQUENCE [LARGE SCALE GENOMIC DNA]</scope>
    <source>
        <strain evidence="12 13">8004</strain>
    </source>
</reference>
<accession>A0A0H2X2Z0</accession>
<evidence type="ECO:0000256" key="2">
    <source>
        <dbReference type="ARBA" id="ARBA00002704"/>
    </source>
</evidence>
<dbReference type="GO" id="GO:0033971">
    <property type="term" value="F:hydroxyisourate hydrolase activity"/>
    <property type="evidence" value="ECO:0007669"/>
    <property type="project" value="UniProtKB-EC"/>
</dbReference>
<dbReference type="EMBL" id="CP000050">
    <property type="protein sequence ID" value="AAY47374.1"/>
    <property type="molecule type" value="Genomic_DNA"/>
</dbReference>
<feature type="binding site" evidence="9">
    <location>
        <position position="16"/>
    </location>
    <ligand>
        <name>substrate</name>
    </ligand>
</feature>
<evidence type="ECO:0000256" key="10">
    <source>
        <dbReference type="RuleBase" id="RU361270"/>
    </source>
</evidence>
<feature type="binding site" evidence="9">
    <location>
        <position position="50"/>
    </location>
    <ligand>
        <name>substrate</name>
    </ligand>
</feature>
<dbReference type="HOGENOM" id="CLU_115536_1_0_6"/>
<dbReference type="PRINTS" id="PR00189">
    <property type="entry name" value="TRNSTHYRETIN"/>
</dbReference>
<feature type="domain" description="Transthyretin/hydroxyisourate hydrolase" evidence="11">
    <location>
        <begin position="8"/>
        <end position="118"/>
    </location>
</feature>
<comment type="subunit">
    <text evidence="4 10">Homotetramer.</text>
</comment>
<dbReference type="SMART" id="SM00095">
    <property type="entry name" value="TR_THY"/>
    <property type="match status" value="1"/>
</dbReference>
<dbReference type="InterPro" id="IPR014306">
    <property type="entry name" value="Hydroxyisourate_hydrolase"/>
</dbReference>
<keyword evidence="7 10" id="KW-0659">Purine metabolism</keyword>
<dbReference type="PANTHER" id="PTHR10395">
    <property type="entry name" value="URICASE AND TRANSTHYRETIN-RELATED"/>
    <property type="match status" value="1"/>
</dbReference>
<dbReference type="PROSITE" id="PS00769">
    <property type="entry name" value="TRANSTHYRETIN_2"/>
    <property type="match status" value="1"/>
</dbReference>
<dbReference type="GO" id="GO:0006144">
    <property type="term" value="P:purine nucleobase metabolic process"/>
    <property type="evidence" value="ECO:0007669"/>
    <property type="project" value="UniProtKB-KW"/>
</dbReference>
<dbReference type="InterPro" id="IPR000895">
    <property type="entry name" value="Transthyretin/HIU_hydrolase"/>
</dbReference>
<evidence type="ECO:0000313" key="12">
    <source>
        <dbReference type="EMBL" id="AAY47374.1"/>
    </source>
</evidence>
<name>A0A0H2X2Z0_XANC8</name>
<comment type="similarity">
    <text evidence="3 10">Belongs to the transthyretin family. 5-hydroxyisourate hydrolase subfamily.</text>
</comment>
<evidence type="ECO:0000256" key="6">
    <source>
        <dbReference type="ARBA" id="ARBA00017539"/>
    </source>
</evidence>
<dbReference type="CDD" id="cd05822">
    <property type="entry name" value="TLP_HIUase"/>
    <property type="match status" value="1"/>
</dbReference>
<feature type="binding site" evidence="9">
    <location>
        <position position="116"/>
    </location>
    <ligand>
        <name>substrate</name>
    </ligand>
</feature>
<organism evidence="12 13">
    <name type="scientific">Xanthomonas campestris pv. campestris (strain 8004)</name>
    <dbReference type="NCBI Taxonomy" id="314565"/>
    <lineage>
        <taxon>Bacteria</taxon>
        <taxon>Pseudomonadati</taxon>
        <taxon>Pseudomonadota</taxon>
        <taxon>Gammaproteobacteria</taxon>
        <taxon>Lysobacterales</taxon>
        <taxon>Lysobacteraceae</taxon>
        <taxon>Xanthomonas</taxon>
    </lineage>
</organism>
<dbReference type="RefSeq" id="WP_011035533.1">
    <property type="nucleotide sequence ID" value="NC_007086.1"/>
</dbReference>
<keyword evidence="8 10" id="KW-0378">Hydrolase</keyword>
<comment type="function">
    <text evidence="2">Catalyzes the hydrolysis of 5-hydroxyisourate (HIU) to 2-oxo-4-hydroxy-4-carboxy-5-ureidoimidazoline (OHCU).</text>
</comment>
<evidence type="ECO:0000313" key="13">
    <source>
        <dbReference type="Proteomes" id="UP000000420"/>
    </source>
</evidence>
<dbReference type="NCBIfam" id="TIGR02962">
    <property type="entry name" value="hdxy_isourate"/>
    <property type="match status" value="1"/>
</dbReference>
<evidence type="ECO:0000256" key="1">
    <source>
        <dbReference type="ARBA" id="ARBA00001043"/>
    </source>
</evidence>
<dbReference type="InterPro" id="IPR023416">
    <property type="entry name" value="Transthyretin/HIU_hydrolase_d"/>
</dbReference>
<dbReference type="EC" id="3.5.2.17" evidence="5 10"/>
<evidence type="ECO:0000259" key="11">
    <source>
        <dbReference type="SMART" id="SM00095"/>
    </source>
</evidence>
<proteinExistence type="inferred from homology"/>
<dbReference type="SUPFAM" id="SSF49472">
    <property type="entry name" value="Transthyretin (synonym: prealbumin)"/>
    <property type="match status" value="1"/>
</dbReference>
<comment type="catalytic activity">
    <reaction evidence="1 10">
        <text>5-hydroxyisourate + H2O = 5-hydroxy-2-oxo-4-ureido-2,5-dihydro-1H-imidazole-5-carboxylate + H(+)</text>
        <dbReference type="Rhea" id="RHEA:23736"/>
        <dbReference type="ChEBI" id="CHEBI:15377"/>
        <dbReference type="ChEBI" id="CHEBI:15378"/>
        <dbReference type="ChEBI" id="CHEBI:18072"/>
        <dbReference type="ChEBI" id="CHEBI:58639"/>
        <dbReference type="EC" id="3.5.2.17"/>
    </reaction>
</comment>